<evidence type="ECO:0000313" key="3">
    <source>
        <dbReference type="Proteomes" id="UP000011718"/>
    </source>
</evidence>
<reference evidence="2 3" key="1">
    <citation type="journal article" date="2013" name="Genome Announc.">
        <title>Complete Genome of a Methanosarcina mazei Strain Isolated from Sediment Samples from an Amazonian Flooded Area.</title>
        <authorList>
            <person name="Assis das Gracas D."/>
            <person name="Thiago Juca Ramos R."/>
            <person name="Vieira Araujo A.C."/>
            <person name="Zahlouth R."/>
            <person name="Ribeiro Carneiro A."/>
            <person name="Souza Lopes T."/>
            <person name="Azevedo Barauna R."/>
            <person name="Azevedo V."/>
            <person name="Cruz Schneider M.P."/>
            <person name="Pellizari V.H."/>
            <person name="Silva A."/>
        </authorList>
    </citation>
    <scope>NUCLEOTIDE SEQUENCE [LARGE SCALE GENOMIC DNA]</scope>
    <source>
        <strain evidence="2 3">Tuc01</strain>
    </source>
</reference>
<keyword evidence="1" id="KW-1133">Transmembrane helix</keyword>
<evidence type="ECO:0000313" key="2">
    <source>
        <dbReference type="EMBL" id="AGF97315.1"/>
    </source>
</evidence>
<evidence type="ECO:0000256" key="1">
    <source>
        <dbReference type="SAM" id="Phobius"/>
    </source>
</evidence>
<accession>M1Q4R7</accession>
<gene>
    <name evidence="2" type="ORF">MmTuc01_1982</name>
</gene>
<dbReference type="EMBL" id="CP004144">
    <property type="protein sequence ID" value="AGF97315.1"/>
    <property type="molecule type" value="Genomic_DNA"/>
</dbReference>
<protein>
    <submittedName>
        <fullName evidence="2">Uncharacterized protein</fullName>
    </submittedName>
</protein>
<proteinExistence type="predicted"/>
<dbReference type="BioCyc" id="MMAZ1236903:G139K-1890-MONOMER"/>
<organism evidence="2 3">
    <name type="scientific">Methanosarcina mazei Tuc01</name>
    <dbReference type="NCBI Taxonomy" id="1236903"/>
    <lineage>
        <taxon>Archaea</taxon>
        <taxon>Methanobacteriati</taxon>
        <taxon>Methanobacteriota</taxon>
        <taxon>Stenosarchaea group</taxon>
        <taxon>Methanomicrobia</taxon>
        <taxon>Methanosarcinales</taxon>
        <taxon>Methanosarcinaceae</taxon>
        <taxon>Methanosarcina</taxon>
    </lineage>
</organism>
<name>M1Q4R7_METMZ</name>
<keyword evidence="1" id="KW-0812">Transmembrane</keyword>
<keyword evidence="1" id="KW-0472">Membrane</keyword>
<dbReference type="AlphaFoldDB" id="M1Q4R7"/>
<dbReference type="Proteomes" id="UP000011718">
    <property type="component" value="Chromosome"/>
</dbReference>
<sequence>MFTKYDATPIMVMKTIYDKYIPTRILSFLFIIIYISYILHFFLLEFSGFFQ</sequence>
<feature type="transmembrane region" description="Helical" evidence="1">
    <location>
        <begin position="21"/>
        <end position="43"/>
    </location>
</feature>
<dbReference type="KEGG" id="mmaz:MmTuc01_1982"/>
<dbReference type="HOGENOM" id="CLU_3094124_0_0_2"/>